<dbReference type="Pfam" id="PF22936">
    <property type="entry name" value="Pol_BBD"/>
    <property type="match status" value="1"/>
</dbReference>
<name>A0A699HS41_TANCI</name>
<sequence length="521" mass="58132">MGILKETIHKKGENSKGESSNSGSAAMVQDGSGDRDFGDVLTVCSASTAKTWIMVTGASYHMTCTHDLFSSFKEYNGTVKLGDDAVLCIKGSVIVQIKIHNGIVRKFNSWFVPGLKKNLISLSTLANNGLKYHGEGEWVKVSKGALKVSPDKFLIRRDVTFDESAMLGQSRDCESFTGTKDCGTDQKVEFDTPDRVVIKEEQQEKNNTNQPEQPEQSKPQVEPFEDEVDNTVIGVEDFIAVKKGKEMHQGELEAVASKYAENWIIAINEEMQSLKKNMTWDLVTLPKRVKLAGCKWVLKRKEGIPCVEPARFKARLVAKGFSQKEGIDYHEVFSPVVKHKTIRVLLAMVGAFNLELEQLDVKTAFLYGDLEEQIYMSQPEGFNNSRRDQVCLLKKSLYGSGRRAKNMVVINDLKALLKNEFEMKELGATKKILGIFVDQSNLVSTPLVAHFKIDRSTIPGKNKEGASNIYLVYDGKGHIDGLVGKETTKRYTKEPLAVRETPCQGGDCFLSDLDLAIYYLK</sequence>
<proteinExistence type="predicted"/>
<feature type="region of interest" description="Disordered" evidence="1">
    <location>
        <begin position="9"/>
        <end position="31"/>
    </location>
</feature>
<feature type="domain" description="Retrovirus-related Pol polyprotein from transposon TNT 1-94-like beta-barrel" evidence="3">
    <location>
        <begin position="52"/>
        <end position="129"/>
    </location>
</feature>
<evidence type="ECO:0000259" key="2">
    <source>
        <dbReference type="Pfam" id="PF07727"/>
    </source>
</evidence>
<accession>A0A699HS41</accession>
<comment type="caution">
    <text evidence="4">The sequence shown here is derived from an EMBL/GenBank/DDBJ whole genome shotgun (WGS) entry which is preliminary data.</text>
</comment>
<organism evidence="4">
    <name type="scientific">Tanacetum cinerariifolium</name>
    <name type="common">Dalmatian daisy</name>
    <name type="synonym">Chrysanthemum cinerariifolium</name>
    <dbReference type="NCBI Taxonomy" id="118510"/>
    <lineage>
        <taxon>Eukaryota</taxon>
        <taxon>Viridiplantae</taxon>
        <taxon>Streptophyta</taxon>
        <taxon>Embryophyta</taxon>
        <taxon>Tracheophyta</taxon>
        <taxon>Spermatophyta</taxon>
        <taxon>Magnoliopsida</taxon>
        <taxon>eudicotyledons</taxon>
        <taxon>Gunneridae</taxon>
        <taxon>Pentapetalae</taxon>
        <taxon>asterids</taxon>
        <taxon>campanulids</taxon>
        <taxon>Asterales</taxon>
        <taxon>Asteraceae</taxon>
        <taxon>Asteroideae</taxon>
        <taxon>Anthemideae</taxon>
        <taxon>Anthemidinae</taxon>
        <taxon>Tanacetum</taxon>
    </lineage>
</organism>
<evidence type="ECO:0000259" key="3">
    <source>
        <dbReference type="Pfam" id="PF22936"/>
    </source>
</evidence>
<evidence type="ECO:0000313" key="4">
    <source>
        <dbReference type="EMBL" id="GEY64789.1"/>
    </source>
</evidence>
<dbReference type="InterPro" id="IPR054722">
    <property type="entry name" value="PolX-like_BBD"/>
</dbReference>
<protein>
    <submittedName>
        <fullName evidence="4">Retrovirus-related Pol polyprotein from transposon TNT 1-94</fullName>
    </submittedName>
</protein>
<evidence type="ECO:0000256" key="1">
    <source>
        <dbReference type="SAM" id="MobiDB-lite"/>
    </source>
</evidence>
<dbReference type="InterPro" id="IPR013103">
    <property type="entry name" value="RVT_2"/>
</dbReference>
<feature type="region of interest" description="Disordered" evidence="1">
    <location>
        <begin position="202"/>
        <end position="225"/>
    </location>
</feature>
<feature type="compositionally biased region" description="Polar residues" evidence="1">
    <location>
        <begin position="205"/>
        <end position="219"/>
    </location>
</feature>
<feature type="domain" description="Reverse transcriptase Ty1/copia-type" evidence="2">
    <location>
        <begin position="277"/>
        <end position="399"/>
    </location>
</feature>
<dbReference type="Pfam" id="PF07727">
    <property type="entry name" value="RVT_2"/>
    <property type="match status" value="1"/>
</dbReference>
<reference evidence="4" key="1">
    <citation type="journal article" date="2019" name="Sci. Rep.">
        <title>Draft genome of Tanacetum cinerariifolium, the natural source of mosquito coil.</title>
        <authorList>
            <person name="Yamashiro T."/>
            <person name="Shiraishi A."/>
            <person name="Satake H."/>
            <person name="Nakayama K."/>
        </authorList>
    </citation>
    <scope>NUCLEOTIDE SEQUENCE</scope>
</reference>
<dbReference type="EMBL" id="BKCJ010196715">
    <property type="protein sequence ID" value="GEY64789.1"/>
    <property type="molecule type" value="Genomic_DNA"/>
</dbReference>
<dbReference type="AlphaFoldDB" id="A0A699HS41"/>
<gene>
    <name evidence="4" type="ORF">Tci_436763</name>
</gene>